<dbReference type="InterPro" id="IPR000866">
    <property type="entry name" value="AhpC/TSA"/>
</dbReference>
<evidence type="ECO:0000256" key="1">
    <source>
        <dbReference type="ARBA" id="ARBA00023284"/>
    </source>
</evidence>
<dbReference type="AlphaFoldDB" id="A0A975HHK0"/>
<dbReference type="CDD" id="cd02966">
    <property type="entry name" value="TlpA_like_family"/>
    <property type="match status" value="1"/>
</dbReference>
<organism evidence="5 6">
    <name type="scientific">Psychrosphaera ytuae</name>
    <dbReference type="NCBI Taxonomy" id="2820710"/>
    <lineage>
        <taxon>Bacteria</taxon>
        <taxon>Pseudomonadati</taxon>
        <taxon>Pseudomonadota</taxon>
        <taxon>Gammaproteobacteria</taxon>
        <taxon>Alteromonadales</taxon>
        <taxon>Pseudoalteromonadaceae</taxon>
        <taxon>Psychrosphaera</taxon>
    </lineage>
</organism>
<dbReference type="EMBL" id="CP072110">
    <property type="protein sequence ID" value="QTH63210.1"/>
    <property type="molecule type" value="Genomic_DNA"/>
</dbReference>
<dbReference type="Proteomes" id="UP000682739">
    <property type="component" value="Chromosome"/>
</dbReference>
<feature type="chain" id="PRO_5036918119" evidence="3">
    <location>
        <begin position="26"/>
        <end position="200"/>
    </location>
</feature>
<keyword evidence="1" id="KW-0676">Redox-active center</keyword>
<gene>
    <name evidence="5" type="ORF">J1N51_10725</name>
</gene>
<evidence type="ECO:0000313" key="5">
    <source>
        <dbReference type="EMBL" id="QTH63210.1"/>
    </source>
</evidence>
<dbReference type="PROSITE" id="PS00194">
    <property type="entry name" value="THIOREDOXIN_1"/>
    <property type="match status" value="1"/>
</dbReference>
<keyword evidence="3" id="KW-0732">Signal</keyword>
<reference evidence="5" key="1">
    <citation type="submission" date="2021-03" db="EMBL/GenBank/DDBJ databases">
        <title>Description of Psychrosphaera ytuae sp. nov. isolated from deep sea sediment of South China Sea.</title>
        <authorList>
            <person name="Zhang J."/>
            <person name="Xu X.-D."/>
        </authorList>
    </citation>
    <scope>NUCLEOTIDE SEQUENCE</scope>
    <source>
        <strain evidence="5">MTZ26</strain>
    </source>
</reference>
<evidence type="ECO:0000256" key="3">
    <source>
        <dbReference type="SAM" id="SignalP"/>
    </source>
</evidence>
<evidence type="ECO:0000313" key="6">
    <source>
        <dbReference type="Proteomes" id="UP000682739"/>
    </source>
</evidence>
<accession>A0A975HHK0</accession>
<dbReference type="InterPro" id="IPR050553">
    <property type="entry name" value="Thioredoxin_ResA/DsbE_sf"/>
</dbReference>
<dbReference type="GO" id="GO:0015036">
    <property type="term" value="F:disulfide oxidoreductase activity"/>
    <property type="evidence" value="ECO:0007669"/>
    <property type="project" value="UniProtKB-ARBA"/>
</dbReference>
<proteinExistence type="predicted"/>
<keyword evidence="6" id="KW-1185">Reference proteome</keyword>
<name>A0A975HHK0_9GAMM</name>
<dbReference type="GO" id="GO:0016209">
    <property type="term" value="F:antioxidant activity"/>
    <property type="evidence" value="ECO:0007669"/>
    <property type="project" value="InterPro"/>
</dbReference>
<dbReference type="InterPro" id="IPR017937">
    <property type="entry name" value="Thioredoxin_CS"/>
</dbReference>
<protein>
    <submittedName>
        <fullName evidence="5">TlpA family protein disulfide reductase</fullName>
    </submittedName>
</protein>
<dbReference type="InterPro" id="IPR036249">
    <property type="entry name" value="Thioredoxin-like_sf"/>
</dbReference>
<dbReference type="KEGG" id="psym:J1N51_10725"/>
<evidence type="ECO:0000259" key="4">
    <source>
        <dbReference type="PROSITE" id="PS51352"/>
    </source>
</evidence>
<feature type="signal peptide" evidence="3">
    <location>
        <begin position="1"/>
        <end position="25"/>
    </location>
</feature>
<dbReference type="RefSeq" id="WP_208831211.1">
    <property type="nucleotide sequence ID" value="NZ_CP072110.1"/>
</dbReference>
<feature type="domain" description="Thioredoxin" evidence="4">
    <location>
        <begin position="19"/>
        <end position="178"/>
    </location>
</feature>
<dbReference type="InterPro" id="IPR013766">
    <property type="entry name" value="Thioredoxin_domain"/>
</dbReference>
<dbReference type="Pfam" id="PF00578">
    <property type="entry name" value="AhpC-TSA"/>
    <property type="match status" value="1"/>
</dbReference>
<sequence length="200" mass="22169">MKHTFTLLVSVLFVLLMSVALHANASDPEVELDEDGNPIVKLDEAPEWVLKDGKGGNVSSADLAGQPYVLTFWATWCPYCKKFQPGLDYIALDYIDVGIPTYAVSFWENDGAKPAEEMEARGLYLPVLVEGDNVAKAFGVLGTPTTIFVNQDGEIVYRHTAFDPNDPQLRAAYEQLKDEMENPKPKVPEGEENKEDDTQS</sequence>
<dbReference type="Gene3D" id="3.40.30.10">
    <property type="entry name" value="Glutaredoxin"/>
    <property type="match status" value="1"/>
</dbReference>
<dbReference type="SUPFAM" id="SSF52833">
    <property type="entry name" value="Thioredoxin-like"/>
    <property type="match status" value="1"/>
</dbReference>
<feature type="region of interest" description="Disordered" evidence="2">
    <location>
        <begin position="176"/>
        <end position="200"/>
    </location>
</feature>
<dbReference type="PANTHER" id="PTHR42852">
    <property type="entry name" value="THIOL:DISULFIDE INTERCHANGE PROTEIN DSBE"/>
    <property type="match status" value="1"/>
</dbReference>
<dbReference type="PANTHER" id="PTHR42852:SF17">
    <property type="entry name" value="THIOREDOXIN-LIKE PROTEIN HI_1115"/>
    <property type="match status" value="1"/>
</dbReference>
<evidence type="ECO:0000256" key="2">
    <source>
        <dbReference type="SAM" id="MobiDB-lite"/>
    </source>
</evidence>
<dbReference type="PROSITE" id="PS51352">
    <property type="entry name" value="THIOREDOXIN_2"/>
    <property type="match status" value="1"/>
</dbReference>
<feature type="compositionally biased region" description="Basic and acidic residues" evidence="2">
    <location>
        <begin position="176"/>
        <end position="191"/>
    </location>
</feature>